<evidence type="ECO:0008006" key="4">
    <source>
        <dbReference type="Google" id="ProtNLM"/>
    </source>
</evidence>
<accession>A0A397S4E5</accession>
<dbReference type="PANTHER" id="PTHR37171">
    <property type="entry name" value="SERINE/THREONINE-PROTEIN KINASE YRZF-RELATED"/>
    <property type="match status" value="1"/>
</dbReference>
<dbReference type="AlphaFoldDB" id="A0A397S4E5"/>
<feature type="region of interest" description="Disordered" evidence="1">
    <location>
        <begin position="118"/>
        <end position="183"/>
    </location>
</feature>
<name>A0A397S4E5_9GLOM</name>
<sequence>MNETEIVTVVEIKPEQLMVNIIARSKIDDNGQVKLTDVSENMIELYETVVCAPTYEKNAHHEYEKIKRIIRQAFRYMVVNKLRYGMITTYARTWFLRHNQASFLECMYYFEDISRENPTIDSSKSPPMTDYEDDQDSYTSDHPDQPSDNDEDDEFKPSKRQKTSKPIERKSTQNTQKLAQSSLKVNTWDAKKDNIKKFNHQSDDELLVNMKNYDCGLFCFGKTLRFGRSGRVIKARLFRKSGALKMVDLYKNESFASKKRDITEVEKQSAVNGLLAIHALGVKYGDIRLENIMEIENGKLK</sequence>
<dbReference type="Proteomes" id="UP000265703">
    <property type="component" value="Unassembled WGS sequence"/>
</dbReference>
<reference evidence="2 3" key="1">
    <citation type="submission" date="2018-06" db="EMBL/GenBank/DDBJ databases">
        <title>Comparative genomics reveals the genomic features of Rhizophagus irregularis, R. cerebriforme, R. diaphanum and Gigaspora rosea, and their symbiotic lifestyle signature.</title>
        <authorList>
            <person name="Morin E."/>
            <person name="San Clemente H."/>
            <person name="Chen E.C.H."/>
            <person name="De La Providencia I."/>
            <person name="Hainaut M."/>
            <person name="Kuo A."/>
            <person name="Kohler A."/>
            <person name="Murat C."/>
            <person name="Tang N."/>
            <person name="Roy S."/>
            <person name="Loubradou J."/>
            <person name="Henrissat B."/>
            <person name="Grigoriev I.V."/>
            <person name="Corradi N."/>
            <person name="Roux C."/>
            <person name="Martin F.M."/>
        </authorList>
    </citation>
    <scope>NUCLEOTIDE SEQUENCE [LARGE SCALE GENOMIC DNA]</scope>
    <source>
        <strain evidence="2 3">DAOM 227022</strain>
    </source>
</reference>
<comment type="caution">
    <text evidence="2">The sequence shown here is derived from an EMBL/GenBank/DDBJ whole genome shotgun (WGS) entry which is preliminary data.</text>
</comment>
<evidence type="ECO:0000256" key="1">
    <source>
        <dbReference type="SAM" id="MobiDB-lite"/>
    </source>
</evidence>
<proteinExistence type="predicted"/>
<evidence type="ECO:0000313" key="3">
    <source>
        <dbReference type="Proteomes" id="UP000265703"/>
    </source>
</evidence>
<protein>
    <recommendedName>
        <fullName evidence="4">Protein kinase domain-containing protein</fullName>
    </recommendedName>
</protein>
<organism evidence="2 3">
    <name type="scientific">Glomus cerebriforme</name>
    <dbReference type="NCBI Taxonomy" id="658196"/>
    <lineage>
        <taxon>Eukaryota</taxon>
        <taxon>Fungi</taxon>
        <taxon>Fungi incertae sedis</taxon>
        <taxon>Mucoromycota</taxon>
        <taxon>Glomeromycotina</taxon>
        <taxon>Glomeromycetes</taxon>
        <taxon>Glomerales</taxon>
        <taxon>Glomeraceae</taxon>
        <taxon>Glomus</taxon>
    </lineage>
</organism>
<dbReference type="STRING" id="658196.A0A397S4E5"/>
<gene>
    <name evidence="2" type="ORF">C1645_840313</name>
</gene>
<evidence type="ECO:0000313" key="2">
    <source>
        <dbReference type="EMBL" id="RIA79596.1"/>
    </source>
</evidence>
<dbReference type="PANTHER" id="PTHR37171:SF1">
    <property type="entry name" value="SERINE_THREONINE-PROTEIN KINASE YRZF-RELATED"/>
    <property type="match status" value="1"/>
</dbReference>
<dbReference type="OrthoDB" id="10020333at2759"/>
<feature type="compositionally biased region" description="Polar residues" evidence="1">
    <location>
        <begin position="172"/>
        <end position="183"/>
    </location>
</feature>
<dbReference type="InterPro" id="IPR052396">
    <property type="entry name" value="Meiotic_Drive_Suppr_Kinase"/>
</dbReference>
<dbReference type="EMBL" id="QKYT01001221">
    <property type="protein sequence ID" value="RIA79596.1"/>
    <property type="molecule type" value="Genomic_DNA"/>
</dbReference>
<keyword evidence="3" id="KW-1185">Reference proteome</keyword>